<evidence type="ECO:0000313" key="1">
    <source>
        <dbReference type="EMBL" id="KAJ3555680.1"/>
    </source>
</evidence>
<gene>
    <name evidence="1" type="ORF">NM688_g2447</name>
</gene>
<keyword evidence="2" id="KW-1185">Reference proteome</keyword>
<comment type="caution">
    <text evidence="1">The sequence shown here is derived from an EMBL/GenBank/DDBJ whole genome shotgun (WGS) entry which is preliminary data.</text>
</comment>
<dbReference type="EMBL" id="JANHOG010000309">
    <property type="protein sequence ID" value="KAJ3555680.1"/>
    <property type="molecule type" value="Genomic_DNA"/>
</dbReference>
<proteinExistence type="predicted"/>
<evidence type="ECO:0000313" key="2">
    <source>
        <dbReference type="Proteomes" id="UP001148662"/>
    </source>
</evidence>
<name>A0ACC1T8P1_9APHY</name>
<accession>A0ACC1T8P1</accession>
<protein>
    <submittedName>
        <fullName evidence="1">Uncharacterized protein</fullName>
    </submittedName>
</protein>
<dbReference type="Proteomes" id="UP001148662">
    <property type="component" value="Unassembled WGS sequence"/>
</dbReference>
<reference evidence="1" key="1">
    <citation type="submission" date="2022-07" db="EMBL/GenBank/DDBJ databases">
        <title>Genome Sequence of Phlebia brevispora.</title>
        <authorList>
            <person name="Buettner E."/>
        </authorList>
    </citation>
    <scope>NUCLEOTIDE SEQUENCE</scope>
    <source>
        <strain evidence="1">MPL23</strain>
    </source>
</reference>
<sequence length="775" mass="87340">MAFPSGPSGRSFSLKTKTEPPTPSRRKRMHSQDADIDLDSGRKANLYDAGQHIHEIAVETFFKDFLPPVRNSIQPSVVMGFLKQSGTLTDEGWKDFPIPKTQKRVHENICYEKVKKIVTAIAAAAQRADNGAQPWVVRFEPHETPKASFQPNTCQPDCTISLRLRDGEPWWDYIAVTGEFKKEDRKTKDHNSNIAQLIWDMNQTMRNDPSRRFTFGYSIENTDVRLWRCDRSDIVISGVIDFVHEYPKVVHFFLSFLFAEPDQLGWDPTMERIGNTNNFFITVGEQKEMERRFRTTELLSYAPADALRGRGTRVWKSEEVDANGNILDPGPFALKDTWIDSSRTKEGEILETVRGFGSTAKERQMMEKGTLSVRCHGHVYINGRKDLTLREDKQKDDANHTLFEMKQEKRTAGSKRVKAYQNRIDKGSPVDTPPPPTERIPQYNQKVHYRIVYAEVGTPLHCVKSANAAYKAICQVLQVLQVMHTNGWVHRDISTTNILIVDGHAKLGDFEYAKRCDKEDAHKIRTANVLFTPVEIAVHELCFSPPPQPKSFDSVFKRRATNRQADSDSDSDTISDIDTGLASGDDTDAGDNSDSGDDDVGSGDDSGSGRSTNSSTSNGDTEPPVRFILQYTPAHDVESLFWIAVYFVVNRKVIRVGGKKVRRSRRLEEAQEKLAHSLFSDESANARSSALSNAGKFHQDLASCVHSSLARVVKVLSMIRGSLYDAYSHAQSNMNTADWFVMGDEVHNATMPLFFEAVDNLKTTGDVEVDRYGPR</sequence>
<organism evidence="1 2">
    <name type="scientific">Phlebia brevispora</name>
    <dbReference type="NCBI Taxonomy" id="194682"/>
    <lineage>
        <taxon>Eukaryota</taxon>
        <taxon>Fungi</taxon>
        <taxon>Dikarya</taxon>
        <taxon>Basidiomycota</taxon>
        <taxon>Agaricomycotina</taxon>
        <taxon>Agaricomycetes</taxon>
        <taxon>Polyporales</taxon>
        <taxon>Meruliaceae</taxon>
        <taxon>Phlebia</taxon>
    </lineage>
</organism>